<proteinExistence type="inferred from homology"/>
<dbReference type="Pfam" id="PF01370">
    <property type="entry name" value="Epimerase"/>
    <property type="match status" value="1"/>
</dbReference>
<dbReference type="GO" id="GO:0016616">
    <property type="term" value="F:oxidoreductase activity, acting on the CH-OH group of donors, NAD or NADP as acceptor"/>
    <property type="evidence" value="ECO:0007669"/>
    <property type="project" value="TreeGrafter"/>
</dbReference>
<evidence type="ECO:0000313" key="4">
    <source>
        <dbReference type="EMBL" id="KAK1579323.1"/>
    </source>
</evidence>
<gene>
    <name evidence="4" type="ORF">LY79DRAFT_638827</name>
</gene>
<protein>
    <submittedName>
        <fullName evidence="4">NAD dependent epimerase/dehydratase</fullName>
    </submittedName>
</protein>
<name>A0AAD8V228_9PEZI</name>
<feature type="domain" description="NAD-dependent epimerase/dehydratase" evidence="3">
    <location>
        <begin position="6"/>
        <end position="212"/>
    </location>
</feature>
<dbReference type="Gene3D" id="3.40.50.720">
    <property type="entry name" value="NAD(P)-binding Rossmann-like Domain"/>
    <property type="match status" value="1"/>
</dbReference>
<dbReference type="EMBL" id="JAHLJV010000068">
    <property type="protein sequence ID" value="KAK1579323.1"/>
    <property type="molecule type" value="Genomic_DNA"/>
</dbReference>
<evidence type="ECO:0000259" key="3">
    <source>
        <dbReference type="Pfam" id="PF01370"/>
    </source>
</evidence>
<reference evidence="4" key="1">
    <citation type="submission" date="2021-06" db="EMBL/GenBank/DDBJ databases">
        <title>Comparative genomics, transcriptomics and evolutionary studies reveal genomic signatures of adaptation to plant cell wall in hemibiotrophic fungi.</title>
        <authorList>
            <consortium name="DOE Joint Genome Institute"/>
            <person name="Baroncelli R."/>
            <person name="Diaz J.F."/>
            <person name="Benocci T."/>
            <person name="Peng M."/>
            <person name="Battaglia E."/>
            <person name="Haridas S."/>
            <person name="Andreopoulos W."/>
            <person name="Labutti K."/>
            <person name="Pangilinan J."/>
            <person name="Floch G.L."/>
            <person name="Makela M.R."/>
            <person name="Henrissat B."/>
            <person name="Grigoriev I.V."/>
            <person name="Crouch J.A."/>
            <person name="De Vries R.P."/>
            <person name="Sukno S.A."/>
            <person name="Thon M.R."/>
        </authorList>
    </citation>
    <scope>NUCLEOTIDE SEQUENCE</scope>
    <source>
        <strain evidence="4">CBS 125086</strain>
    </source>
</reference>
<evidence type="ECO:0000256" key="2">
    <source>
        <dbReference type="ARBA" id="ARBA00023445"/>
    </source>
</evidence>
<dbReference type="Proteomes" id="UP001230504">
    <property type="component" value="Unassembled WGS sequence"/>
</dbReference>
<dbReference type="RefSeq" id="XP_060410458.1">
    <property type="nucleotide sequence ID" value="XM_060562305.1"/>
</dbReference>
<accession>A0AAD8V228</accession>
<evidence type="ECO:0000256" key="1">
    <source>
        <dbReference type="ARBA" id="ARBA00023002"/>
    </source>
</evidence>
<dbReference type="AlphaFoldDB" id="A0AAD8V228"/>
<comment type="similarity">
    <text evidence="2">Belongs to the NAD(P)-dependent epimerase/dehydratase family. Dihydroflavonol-4-reductase subfamily.</text>
</comment>
<dbReference type="InterPro" id="IPR001509">
    <property type="entry name" value="Epimerase_deHydtase"/>
</dbReference>
<dbReference type="PANTHER" id="PTHR10366:SF812">
    <property type="entry name" value="VPS9 DOMAIN-CONTAINING PROTEIN"/>
    <property type="match status" value="1"/>
</dbReference>
<dbReference type="InterPro" id="IPR036291">
    <property type="entry name" value="NAD(P)-bd_dom_sf"/>
</dbReference>
<dbReference type="PANTHER" id="PTHR10366">
    <property type="entry name" value="NAD DEPENDENT EPIMERASE/DEHYDRATASE"/>
    <property type="match status" value="1"/>
</dbReference>
<keyword evidence="1" id="KW-0560">Oxidoreductase</keyword>
<dbReference type="SUPFAM" id="SSF51735">
    <property type="entry name" value="NAD(P)-binding Rossmann-fold domains"/>
    <property type="match status" value="1"/>
</dbReference>
<comment type="caution">
    <text evidence="4">The sequence shown here is derived from an EMBL/GenBank/DDBJ whole genome shotgun (WGS) entry which is preliminary data.</text>
</comment>
<dbReference type="InterPro" id="IPR050425">
    <property type="entry name" value="NAD(P)_dehydrat-like"/>
</dbReference>
<keyword evidence="5" id="KW-1185">Reference proteome</keyword>
<dbReference type="GeneID" id="85446545"/>
<organism evidence="4 5">
    <name type="scientific">Colletotrichum navitas</name>
    <dbReference type="NCBI Taxonomy" id="681940"/>
    <lineage>
        <taxon>Eukaryota</taxon>
        <taxon>Fungi</taxon>
        <taxon>Dikarya</taxon>
        <taxon>Ascomycota</taxon>
        <taxon>Pezizomycotina</taxon>
        <taxon>Sordariomycetes</taxon>
        <taxon>Hypocreomycetidae</taxon>
        <taxon>Glomerellales</taxon>
        <taxon>Glomerellaceae</taxon>
        <taxon>Colletotrichum</taxon>
        <taxon>Colletotrichum graminicola species complex</taxon>
    </lineage>
</organism>
<evidence type="ECO:0000313" key="5">
    <source>
        <dbReference type="Proteomes" id="UP001230504"/>
    </source>
</evidence>
<sequence length="338" mass="37390">MSQPLIFITGATGFIGSHVVSQALEADYRVRLSVRKESQASKLKELFAKHTAKLDFVIIPDLAKPGAFNQALLGTDFVFHIASPMPGTGNDFKSDYLAPAEQGTITLLDAAKSISTIKRIVIVSSILALVPLDVWVTGNFNVKEGSNPSIPIDRDMEFPQDPKASAGLKYQASKILAHRSVLEWAPKNKPGFTIVTLNPSFVFGRNLNQTSEDGIDGTNAMLWESLFSEKPTFPMVAVDVRDVALAHLRALDVDFKGQTAVQEFVLSAPDPVRSDWERVVEFVREKYPQLNIQLKGPFENPSKAEANRATELLGIQWRRMEDTIASFLDHQLELKAQL</sequence>